<feature type="domain" description="NADH:flavin oxidoreductase/NADH oxidase N-terminal" evidence="3">
    <location>
        <begin position="7"/>
        <end position="243"/>
    </location>
</feature>
<dbReference type="PANTHER" id="PTHR43656">
    <property type="entry name" value="BINDING OXIDOREDUCTASE, PUTATIVE (AFU_ORTHOLOGUE AFUA_2G08260)-RELATED"/>
    <property type="match status" value="1"/>
</dbReference>
<dbReference type="Pfam" id="PF00724">
    <property type="entry name" value="Oxidored_FMN"/>
    <property type="match status" value="1"/>
</dbReference>
<dbReference type="InterPro" id="IPR013785">
    <property type="entry name" value="Aldolase_TIM"/>
</dbReference>
<dbReference type="RefSeq" id="WP_378405751.1">
    <property type="nucleotide sequence ID" value="NZ_JBHTCS010000017.1"/>
</dbReference>
<dbReference type="SUPFAM" id="SSF51395">
    <property type="entry name" value="FMN-linked oxidoreductases"/>
    <property type="match status" value="1"/>
</dbReference>
<proteinExistence type="predicted"/>
<keyword evidence="5" id="KW-1185">Reference proteome</keyword>
<dbReference type="PANTHER" id="PTHR43656:SF2">
    <property type="entry name" value="BINDING OXIDOREDUCTASE, PUTATIVE (AFU_ORTHOLOGUE AFUA_2G08260)-RELATED"/>
    <property type="match status" value="1"/>
</dbReference>
<evidence type="ECO:0000313" key="4">
    <source>
        <dbReference type="EMBL" id="MFC7449071.1"/>
    </source>
</evidence>
<reference evidence="5" key="1">
    <citation type="journal article" date="2019" name="Int. J. Syst. Evol. Microbiol.">
        <title>The Global Catalogue of Microorganisms (GCM) 10K type strain sequencing project: providing services to taxonomists for standard genome sequencing and annotation.</title>
        <authorList>
            <consortium name="The Broad Institute Genomics Platform"/>
            <consortium name="The Broad Institute Genome Sequencing Center for Infectious Disease"/>
            <person name="Wu L."/>
            <person name="Ma J."/>
        </authorList>
    </citation>
    <scope>NUCLEOTIDE SEQUENCE [LARGE SCALE GENOMIC DNA]</scope>
    <source>
        <strain evidence="5">ICMP 19430</strain>
    </source>
</reference>
<comment type="caution">
    <text evidence="4">The sequence shown here is derived from an EMBL/GenBank/DDBJ whole genome shotgun (WGS) entry which is preliminary data.</text>
</comment>
<gene>
    <name evidence="4" type="ORF">ACFQS9_14335</name>
</gene>
<evidence type="ECO:0000259" key="3">
    <source>
        <dbReference type="Pfam" id="PF00724"/>
    </source>
</evidence>
<dbReference type="EMBL" id="JBHTCS010000017">
    <property type="protein sequence ID" value="MFC7449071.1"/>
    <property type="molecule type" value="Genomic_DNA"/>
</dbReference>
<evidence type="ECO:0000256" key="2">
    <source>
        <dbReference type="ARBA" id="ARBA00023002"/>
    </source>
</evidence>
<name>A0ABW2RYY2_9NOCA</name>
<dbReference type="CDD" id="cd02803">
    <property type="entry name" value="OYE_like_FMN_family"/>
    <property type="match status" value="1"/>
</dbReference>
<dbReference type="Gene3D" id="3.20.20.70">
    <property type="entry name" value="Aldolase class I"/>
    <property type="match status" value="1"/>
</dbReference>
<keyword evidence="2" id="KW-0560">Oxidoreductase</keyword>
<dbReference type="InterPro" id="IPR051799">
    <property type="entry name" value="NADH_flavin_oxidoreductase"/>
</dbReference>
<dbReference type="InterPro" id="IPR001155">
    <property type="entry name" value="OxRdtase_FMN_N"/>
</dbReference>
<protein>
    <submittedName>
        <fullName evidence="4">NADH:flavin oxidoreductase</fullName>
    </submittedName>
</protein>
<sequence length="386" mass="41171">MTPDVLAPARLGPIRLRNRVIKAATAEGMTPEGVVTDDLIAFHRSLAEGGVGISTLAGCAVAPDGVTAAGQIVVRPEVVAGLRRLTDAIHDGGAAASVQLNHAGPVGDVRASGRPAVAPGKLFSLISLRNSRPATEGDIERITQGFVDSARLSVEAGFDVVELHMGHNYFISSFLSPKLNKRNDRRGGSLENRASIAREIARRVRDAVQDRAAVIAKLSMDDGVPGGTWLDESLQTAQWLSEDGALDAIELTVGSSLYNPMYLFKGDTPIAEFAAVMPQPVKLGVQVFGKLALKEYPYRDLFLLDQARQFLPVVKTPLILLGGVTDRAGMDTAMDAGFEFVAIGRALLREPDLINRIAADAGKRSLCIHCNKCMPTIYTGTHCVLA</sequence>
<accession>A0ABW2RYY2</accession>
<evidence type="ECO:0000313" key="5">
    <source>
        <dbReference type="Proteomes" id="UP001596484"/>
    </source>
</evidence>
<organism evidence="4 5">
    <name type="scientific">Rhodococcus daqingensis</name>
    <dbReference type="NCBI Taxonomy" id="2479363"/>
    <lineage>
        <taxon>Bacteria</taxon>
        <taxon>Bacillati</taxon>
        <taxon>Actinomycetota</taxon>
        <taxon>Actinomycetes</taxon>
        <taxon>Mycobacteriales</taxon>
        <taxon>Nocardiaceae</taxon>
        <taxon>Rhodococcus</taxon>
    </lineage>
</organism>
<evidence type="ECO:0000256" key="1">
    <source>
        <dbReference type="ARBA" id="ARBA00022630"/>
    </source>
</evidence>
<dbReference type="Proteomes" id="UP001596484">
    <property type="component" value="Unassembled WGS sequence"/>
</dbReference>
<keyword evidence="1" id="KW-0285">Flavoprotein</keyword>